<evidence type="ECO:0000256" key="2">
    <source>
        <dbReference type="SAM" id="Phobius"/>
    </source>
</evidence>
<gene>
    <name evidence="3" type="ORF">ENG63_08090</name>
</gene>
<sequence>MIRLLRKLKEIPFSQRMLMYTIVPVLSIVFFIKFFYLPYKAEINQLEKQLLSAQAKLERLKQAEKRLHKLNLEIQTINRRFLKVTQLLPDKKEIPDLLSDVSALGNKCHLEFLLFQPEKEEVKDFYAEVPIKLVIQGSYVNTEDFLDKISKLSRIINIPSLKFSSPKINRDTVVLKTDVQMMIYRFIPEKARLHEVKR</sequence>
<feature type="transmembrane region" description="Helical" evidence="2">
    <location>
        <begin position="20"/>
        <end position="39"/>
    </location>
</feature>
<dbReference type="InterPro" id="IPR014717">
    <property type="entry name" value="Transl_elong_EF1B/ribsomal_bS6"/>
</dbReference>
<dbReference type="PANTHER" id="PTHR39555:SF1">
    <property type="entry name" value="TYPE IV PILUS INNER MEMBRANE COMPONENT PILO"/>
    <property type="match status" value="1"/>
</dbReference>
<keyword evidence="2" id="KW-0472">Membrane</keyword>
<protein>
    <recommendedName>
        <fullName evidence="4">Pilus assembly protein PilO</fullName>
    </recommendedName>
</protein>
<dbReference type="InterPro" id="IPR007445">
    <property type="entry name" value="PilO"/>
</dbReference>
<dbReference type="GO" id="GO:0043683">
    <property type="term" value="P:type IV pilus assembly"/>
    <property type="evidence" value="ECO:0007669"/>
    <property type="project" value="InterPro"/>
</dbReference>
<keyword evidence="2" id="KW-1133">Transmembrane helix</keyword>
<comment type="caution">
    <text evidence="3">The sequence shown here is derived from an EMBL/GenBank/DDBJ whole genome shotgun (WGS) entry which is preliminary data.</text>
</comment>
<accession>A0A7C0U3C9</accession>
<feature type="coiled-coil region" evidence="1">
    <location>
        <begin position="43"/>
        <end position="80"/>
    </location>
</feature>
<keyword evidence="1" id="KW-0175">Coiled coil</keyword>
<dbReference type="Proteomes" id="UP000886289">
    <property type="component" value="Unassembled WGS sequence"/>
</dbReference>
<reference evidence="3" key="1">
    <citation type="journal article" date="2020" name="mSystems">
        <title>Genome- and Community-Level Interaction Insights into Carbon Utilization and Element Cycling Functions of Hydrothermarchaeota in Hydrothermal Sediment.</title>
        <authorList>
            <person name="Zhou Z."/>
            <person name="Liu Y."/>
            <person name="Xu W."/>
            <person name="Pan J."/>
            <person name="Luo Z.H."/>
            <person name="Li M."/>
        </authorList>
    </citation>
    <scope>NUCLEOTIDE SEQUENCE [LARGE SCALE GENOMIC DNA]</scope>
    <source>
        <strain evidence="3">HyVt-233</strain>
    </source>
</reference>
<dbReference type="GO" id="GO:0043107">
    <property type="term" value="P:type IV pilus-dependent motility"/>
    <property type="evidence" value="ECO:0007669"/>
    <property type="project" value="InterPro"/>
</dbReference>
<evidence type="ECO:0008006" key="4">
    <source>
        <dbReference type="Google" id="ProtNLM"/>
    </source>
</evidence>
<dbReference type="AlphaFoldDB" id="A0A7C0U3C9"/>
<organism evidence="3">
    <name type="scientific">Desulfofervidus auxilii</name>
    <dbReference type="NCBI Taxonomy" id="1621989"/>
    <lineage>
        <taxon>Bacteria</taxon>
        <taxon>Pseudomonadati</taxon>
        <taxon>Thermodesulfobacteriota</taxon>
        <taxon>Candidatus Desulfofervidia</taxon>
        <taxon>Candidatus Desulfofervidales</taxon>
        <taxon>Candidatus Desulfofervidaceae</taxon>
        <taxon>Candidatus Desulfofervidus</taxon>
    </lineage>
</organism>
<evidence type="ECO:0000256" key="1">
    <source>
        <dbReference type="SAM" id="Coils"/>
    </source>
</evidence>
<keyword evidence="2" id="KW-0812">Transmembrane</keyword>
<dbReference type="Gene3D" id="3.30.70.60">
    <property type="match status" value="1"/>
</dbReference>
<evidence type="ECO:0000313" key="3">
    <source>
        <dbReference type="EMBL" id="HDD44800.1"/>
    </source>
</evidence>
<dbReference type="PANTHER" id="PTHR39555">
    <property type="entry name" value="FIMBRIAL ASSEMBLY PROTEIN PILO-LIKE PROTEIN-RELATED"/>
    <property type="match status" value="1"/>
</dbReference>
<dbReference type="EMBL" id="DRBS01000302">
    <property type="protein sequence ID" value="HDD44800.1"/>
    <property type="molecule type" value="Genomic_DNA"/>
</dbReference>
<name>A0A7C0U3C9_DESA2</name>
<dbReference type="Pfam" id="PF04350">
    <property type="entry name" value="PilO"/>
    <property type="match status" value="1"/>
</dbReference>
<proteinExistence type="predicted"/>